<dbReference type="GO" id="GO:0030267">
    <property type="term" value="F:glyoxylate reductase (NADPH) activity"/>
    <property type="evidence" value="ECO:0007669"/>
    <property type="project" value="TreeGrafter"/>
</dbReference>
<evidence type="ECO:0000256" key="4">
    <source>
        <dbReference type="RuleBase" id="RU003719"/>
    </source>
</evidence>
<protein>
    <submittedName>
        <fullName evidence="7">Lactate dehydrogenase</fullName>
    </submittedName>
</protein>
<dbReference type="GO" id="GO:0016618">
    <property type="term" value="F:hydroxypyruvate reductase [NAD(P)H] activity"/>
    <property type="evidence" value="ECO:0007669"/>
    <property type="project" value="TreeGrafter"/>
</dbReference>
<dbReference type="CDD" id="cd12156">
    <property type="entry name" value="HPPR"/>
    <property type="match status" value="1"/>
</dbReference>
<evidence type="ECO:0000313" key="7">
    <source>
        <dbReference type="EMBL" id="SHG39702.1"/>
    </source>
</evidence>
<dbReference type="PROSITE" id="PS00065">
    <property type="entry name" value="D_2_HYDROXYACID_DH_1"/>
    <property type="match status" value="1"/>
</dbReference>
<name>A0A1M5JGM1_9HYPH</name>
<dbReference type="InterPro" id="IPR006139">
    <property type="entry name" value="D-isomer_2_OHA_DH_cat_dom"/>
</dbReference>
<evidence type="ECO:0000313" key="8">
    <source>
        <dbReference type="Proteomes" id="UP000184485"/>
    </source>
</evidence>
<dbReference type="GO" id="GO:0005829">
    <property type="term" value="C:cytosol"/>
    <property type="evidence" value="ECO:0007669"/>
    <property type="project" value="TreeGrafter"/>
</dbReference>
<evidence type="ECO:0000259" key="6">
    <source>
        <dbReference type="Pfam" id="PF02826"/>
    </source>
</evidence>
<accession>A0A1M5JGM1</accession>
<dbReference type="EMBL" id="FQUP01000004">
    <property type="protein sequence ID" value="SHG39702.1"/>
    <property type="molecule type" value="Genomic_DNA"/>
</dbReference>
<keyword evidence="8" id="KW-1185">Reference proteome</keyword>
<keyword evidence="2 4" id="KW-0560">Oxidoreductase</keyword>
<evidence type="ECO:0000259" key="5">
    <source>
        <dbReference type="Pfam" id="PF00389"/>
    </source>
</evidence>
<organism evidence="7 8">
    <name type="scientific">Kaistia soli DSM 19436</name>
    <dbReference type="NCBI Taxonomy" id="1122133"/>
    <lineage>
        <taxon>Bacteria</taxon>
        <taxon>Pseudomonadati</taxon>
        <taxon>Pseudomonadota</taxon>
        <taxon>Alphaproteobacteria</taxon>
        <taxon>Hyphomicrobiales</taxon>
        <taxon>Kaistiaceae</taxon>
        <taxon>Kaistia</taxon>
    </lineage>
</organism>
<dbReference type="PANTHER" id="PTHR10996:SF178">
    <property type="entry name" value="2-HYDROXYACID DEHYDROGENASE YGL185C-RELATED"/>
    <property type="match status" value="1"/>
</dbReference>
<proteinExistence type="inferred from homology"/>
<keyword evidence="1" id="KW-0521">NADP</keyword>
<dbReference type="InterPro" id="IPR029752">
    <property type="entry name" value="D-isomer_DH_CS1"/>
</dbReference>
<dbReference type="SUPFAM" id="SSF51735">
    <property type="entry name" value="NAD(P)-binding Rossmann-fold domains"/>
    <property type="match status" value="1"/>
</dbReference>
<evidence type="ECO:0000256" key="2">
    <source>
        <dbReference type="ARBA" id="ARBA00023002"/>
    </source>
</evidence>
<dbReference type="InterPro" id="IPR036291">
    <property type="entry name" value="NAD(P)-bd_dom_sf"/>
</dbReference>
<feature type="domain" description="D-isomer specific 2-hydroxyacid dehydrogenase NAD-binding" evidence="6">
    <location>
        <begin position="107"/>
        <end position="280"/>
    </location>
</feature>
<evidence type="ECO:0000256" key="1">
    <source>
        <dbReference type="ARBA" id="ARBA00022857"/>
    </source>
</evidence>
<sequence length="322" mass="34588">MSRPQILMPARMSENIERTLDAHFTVHRLYLRDDQPAALAAIAPHIGGIAAGGAVDAALIDALPHLQIIANFGVGYDKIDAKHASAKGIIVTNTPDVLTEEVADTALGLVLMTVREFSAAERYLRAGRWPSGPYPLSGATLRDRSVGIVGLGRIGKAIARRLEAFGVPVVYHNRRPQDDVGYRYYPDLVEMARDVDTIVSVLPGGAATDKLIGKDVLDALGPRGILINIGRGTVVDEAELIAALKERRIHAAGLDVFEKEPQVPAELMALDNAVLLPHVGSASVHTRDAMGQRVVDNLLAWAAGKPPLSPVAETPFKGWRPR</sequence>
<feature type="domain" description="D-isomer specific 2-hydroxyacid dehydrogenase catalytic" evidence="5">
    <location>
        <begin position="46"/>
        <end position="311"/>
    </location>
</feature>
<comment type="similarity">
    <text evidence="4">Belongs to the D-isomer specific 2-hydroxyacid dehydrogenase family.</text>
</comment>
<dbReference type="Gene3D" id="3.40.50.720">
    <property type="entry name" value="NAD(P)-binding Rossmann-like Domain"/>
    <property type="match status" value="2"/>
</dbReference>
<dbReference type="GO" id="GO:0051287">
    <property type="term" value="F:NAD binding"/>
    <property type="evidence" value="ECO:0007669"/>
    <property type="project" value="InterPro"/>
</dbReference>
<reference evidence="7 8" key="1">
    <citation type="submission" date="2016-11" db="EMBL/GenBank/DDBJ databases">
        <authorList>
            <person name="Jaros S."/>
            <person name="Januszkiewicz K."/>
            <person name="Wedrychowicz H."/>
        </authorList>
    </citation>
    <scope>NUCLEOTIDE SEQUENCE [LARGE SCALE GENOMIC DNA]</scope>
    <source>
        <strain evidence="7 8">DSM 19436</strain>
    </source>
</reference>
<dbReference type="SUPFAM" id="SSF52283">
    <property type="entry name" value="Formate/glycerate dehydrogenase catalytic domain-like"/>
    <property type="match status" value="1"/>
</dbReference>
<dbReference type="InterPro" id="IPR006140">
    <property type="entry name" value="D-isomer_DH_NAD-bd"/>
</dbReference>
<keyword evidence="3" id="KW-0520">NAD</keyword>
<evidence type="ECO:0000256" key="3">
    <source>
        <dbReference type="ARBA" id="ARBA00023027"/>
    </source>
</evidence>
<dbReference type="InterPro" id="IPR050223">
    <property type="entry name" value="D-isomer_2-hydroxyacid_DH"/>
</dbReference>
<dbReference type="STRING" id="1122133.SAMN02745157_4209"/>
<dbReference type="AlphaFoldDB" id="A0A1M5JGM1"/>
<dbReference type="Proteomes" id="UP000184485">
    <property type="component" value="Unassembled WGS sequence"/>
</dbReference>
<dbReference type="Pfam" id="PF00389">
    <property type="entry name" value="2-Hacid_dh"/>
    <property type="match status" value="1"/>
</dbReference>
<dbReference type="Pfam" id="PF02826">
    <property type="entry name" value="2-Hacid_dh_C"/>
    <property type="match status" value="1"/>
</dbReference>
<gene>
    <name evidence="7" type="ORF">SAMN02745157_4209</name>
</gene>
<dbReference type="PANTHER" id="PTHR10996">
    <property type="entry name" value="2-HYDROXYACID DEHYDROGENASE-RELATED"/>
    <property type="match status" value="1"/>
</dbReference>
<dbReference type="FunFam" id="3.40.50.720:FF:000213">
    <property type="entry name" value="Putative 2-hydroxyacid dehydrogenase"/>
    <property type="match status" value="1"/>
</dbReference>
<dbReference type="RefSeq" id="WP_073056782.1">
    <property type="nucleotide sequence ID" value="NZ_FQUP01000004.1"/>
</dbReference>